<evidence type="ECO:0000313" key="5">
    <source>
        <dbReference type="Proteomes" id="UP000076021"/>
    </source>
</evidence>
<keyword evidence="2" id="KW-0732">Signal</keyword>
<evidence type="ECO:0000256" key="2">
    <source>
        <dbReference type="SAM" id="SignalP"/>
    </source>
</evidence>
<gene>
    <name evidence="4" type="ORF">ATY39_00455</name>
</gene>
<feature type="compositionally biased region" description="Pro residues" evidence="1">
    <location>
        <begin position="151"/>
        <end position="161"/>
    </location>
</feature>
<evidence type="ECO:0000313" key="4">
    <source>
        <dbReference type="EMBL" id="AMW98017.1"/>
    </source>
</evidence>
<feature type="chain" id="PRO_5007509289" description="Bacterial Ig domain-containing protein" evidence="2">
    <location>
        <begin position="25"/>
        <end position="419"/>
    </location>
</feature>
<dbReference type="Proteomes" id="UP000076021">
    <property type="component" value="Chromosome"/>
</dbReference>
<dbReference type="Gene3D" id="2.60.40.10">
    <property type="entry name" value="Immunoglobulins"/>
    <property type="match status" value="3"/>
</dbReference>
<reference evidence="4 5" key="1">
    <citation type="journal article" date="2016" name="Genome Announc.">
        <title>Whole-Genome Sequence of Rummeliibacillus stabekisii Strain PP9 Isolated from Antarctic Soil.</title>
        <authorList>
            <person name="da Mota F.F."/>
            <person name="Vollu R.E."/>
            <person name="Jurelevicius D."/>
            <person name="Seldin L."/>
        </authorList>
    </citation>
    <scope>NUCLEOTIDE SEQUENCE [LARGE SCALE GENOMIC DNA]</scope>
    <source>
        <strain evidence="4 5">PP9</strain>
    </source>
</reference>
<evidence type="ECO:0000259" key="3">
    <source>
        <dbReference type="Pfam" id="PF17936"/>
    </source>
</evidence>
<keyword evidence="5" id="KW-1185">Reference proteome</keyword>
<proteinExistence type="predicted"/>
<dbReference type="KEGG" id="rst:ATY39_00455"/>
<dbReference type="AlphaFoldDB" id="A0A143H8F5"/>
<sequence length="419" mass="44474">MKKNIVVFMTSLILCLSIVIPAYAVNIVVSFSTDKSDYKTGEKILITGKVMKDEEPGLGTKPVLSMVDSDSNLIQIYQWKDGEIQTDGSIHTSIALNESLTDGTYKLKLTAGGVSDTHEVKITKTTQPPSTGGGDSGTTPPSTGGGDSGTAPPPVVTPPGNPGDTTDPVLPVPVPEFSPITSESLVIKGTASKNTKIEMTDKKQLQFETNTQDNGEFTYQLSQKLEAGTVLYAKARDLKSGQASDEVTITVLDKTAPSVPTVKKFSDKDKVVSGKTEARATIIIYKQSKKIATNKADSKGSFTVKLAKQKAGTTLIVKSVDEAGNSSKGAKVIVLDKTAPNKPTAKKVTAKTTKITGKAEAGSKVYVKVKNKIIAKTTATKKGTYTLKIKKQKPKTVLSFYAKDKAGNVSKAKVVKVVK</sequence>
<accession>A0A143H8F5</accession>
<feature type="region of interest" description="Disordered" evidence="1">
    <location>
        <begin position="118"/>
        <end position="169"/>
    </location>
</feature>
<reference evidence="5" key="2">
    <citation type="submission" date="2016-03" db="EMBL/GenBank/DDBJ databases">
        <authorList>
            <person name="Ploux O."/>
        </authorList>
    </citation>
    <scope>NUCLEOTIDE SEQUENCE [LARGE SCALE GENOMIC DNA]</scope>
    <source>
        <strain evidence="5">PP9</strain>
    </source>
</reference>
<feature type="domain" description="Bacterial Ig" evidence="3">
    <location>
        <begin position="339"/>
        <end position="417"/>
    </location>
</feature>
<dbReference type="InterPro" id="IPR013783">
    <property type="entry name" value="Ig-like_fold"/>
</dbReference>
<dbReference type="Gene3D" id="2.60.40.1930">
    <property type="match status" value="1"/>
</dbReference>
<feature type="domain" description="Bacterial Ig" evidence="3">
    <location>
        <begin position="256"/>
        <end position="336"/>
    </location>
</feature>
<dbReference type="InterPro" id="IPR041498">
    <property type="entry name" value="Big_6"/>
</dbReference>
<dbReference type="STRING" id="241244.ATY39_00455"/>
<dbReference type="Pfam" id="PF17936">
    <property type="entry name" value="Big_6"/>
    <property type="match status" value="3"/>
</dbReference>
<organism evidence="4 5">
    <name type="scientific">Rummeliibacillus stabekisii</name>
    <dbReference type="NCBI Taxonomy" id="241244"/>
    <lineage>
        <taxon>Bacteria</taxon>
        <taxon>Bacillati</taxon>
        <taxon>Bacillota</taxon>
        <taxon>Bacilli</taxon>
        <taxon>Bacillales</taxon>
        <taxon>Caryophanaceae</taxon>
        <taxon>Rummeliibacillus</taxon>
    </lineage>
</organism>
<feature type="domain" description="Bacterial Ig" evidence="3">
    <location>
        <begin position="178"/>
        <end position="253"/>
    </location>
</feature>
<dbReference type="EMBL" id="CP014806">
    <property type="protein sequence ID" value="AMW98017.1"/>
    <property type="molecule type" value="Genomic_DNA"/>
</dbReference>
<protein>
    <recommendedName>
        <fullName evidence="3">Bacterial Ig domain-containing protein</fullName>
    </recommendedName>
</protein>
<evidence type="ECO:0000256" key="1">
    <source>
        <dbReference type="SAM" id="MobiDB-lite"/>
    </source>
</evidence>
<feature type="signal peptide" evidence="2">
    <location>
        <begin position="1"/>
        <end position="24"/>
    </location>
</feature>
<dbReference type="RefSeq" id="WP_066784218.1">
    <property type="nucleotide sequence ID" value="NZ_CP014806.1"/>
</dbReference>
<dbReference type="NCBIfam" id="NF033510">
    <property type="entry name" value="Ca_tandemer"/>
    <property type="match status" value="1"/>
</dbReference>
<name>A0A143H8F5_9BACL</name>
<dbReference type="OrthoDB" id="1432909at2"/>